<evidence type="ECO:0000256" key="1">
    <source>
        <dbReference type="ARBA" id="ARBA00006328"/>
    </source>
</evidence>
<organism evidence="4 5">
    <name type="scientific">Sorangium cellulosum</name>
    <name type="common">Polyangium cellulosum</name>
    <dbReference type="NCBI Taxonomy" id="56"/>
    <lineage>
        <taxon>Bacteria</taxon>
        <taxon>Pseudomonadati</taxon>
        <taxon>Myxococcota</taxon>
        <taxon>Polyangia</taxon>
        <taxon>Polyangiales</taxon>
        <taxon>Polyangiaceae</taxon>
        <taxon>Sorangium</taxon>
    </lineage>
</organism>
<dbReference type="InterPro" id="IPR036291">
    <property type="entry name" value="NAD(P)-bd_dom_sf"/>
</dbReference>
<proteinExistence type="inferred from homology"/>
<dbReference type="Gene3D" id="3.90.25.10">
    <property type="entry name" value="UDP-galactose 4-epimerase, domain 1"/>
    <property type="match status" value="1"/>
</dbReference>
<evidence type="ECO:0000256" key="2">
    <source>
        <dbReference type="ARBA" id="ARBA00022857"/>
    </source>
</evidence>
<dbReference type="AlphaFoldDB" id="A0A2L0EL45"/>
<comment type="similarity">
    <text evidence="1">Belongs to the NmrA-type oxidoreductase family.</text>
</comment>
<name>A0A2L0EL45_SORCE</name>
<accession>A0A2L0EL45</accession>
<dbReference type="PANTHER" id="PTHR42748">
    <property type="entry name" value="NITROGEN METABOLITE REPRESSION PROTEIN NMRA FAMILY MEMBER"/>
    <property type="match status" value="1"/>
</dbReference>
<dbReference type="EMBL" id="CP012673">
    <property type="protein sequence ID" value="AUX40014.1"/>
    <property type="molecule type" value="Genomic_DNA"/>
</dbReference>
<dbReference type="InterPro" id="IPR008030">
    <property type="entry name" value="NmrA-like"/>
</dbReference>
<dbReference type="Gene3D" id="3.40.50.720">
    <property type="entry name" value="NAD(P)-binding Rossmann-like Domain"/>
    <property type="match status" value="1"/>
</dbReference>
<sequence>MTTQGDQQPVLVTGATGRQGGAVARALLAQGTPVRALVRDLHSKGAETLKALGADLVLGDFDDRESLLAACTGARAVFSVHFPDIKNLASDSERVQGRNLVEAAKAAGVSHFVHTSVSGVGDDHRSASGKDDGGWWERYWGSKTYIVELVRSAGFKYWTLLKPAFFMENFVRPSFLFANFVEDRLLTVIAPDTPLALVALKDIGAACAAAIGDPEKFNKREIELAGDLLKMREIAAILSDVWGKRIEAPSLSPAEALAQGLMPEFVSSQERMNEEVSPARPEHAHALGLTTTDFKTWARSKWPAGQTSV</sequence>
<evidence type="ECO:0000313" key="5">
    <source>
        <dbReference type="Proteomes" id="UP000238348"/>
    </source>
</evidence>
<dbReference type="Pfam" id="PF05368">
    <property type="entry name" value="NmrA"/>
    <property type="match status" value="1"/>
</dbReference>
<protein>
    <submittedName>
        <fullName evidence="4">NmrA family protein</fullName>
    </submittedName>
</protein>
<dbReference type="PANTHER" id="PTHR42748:SF7">
    <property type="entry name" value="NMRA LIKE REDOX SENSOR 1-RELATED"/>
    <property type="match status" value="1"/>
</dbReference>
<keyword evidence="2" id="KW-0521">NADP</keyword>
<evidence type="ECO:0000313" key="4">
    <source>
        <dbReference type="EMBL" id="AUX40014.1"/>
    </source>
</evidence>
<gene>
    <name evidence="4" type="primary">nmrA</name>
    <name evidence="4" type="ORF">SOCE26_014090</name>
</gene>
<dbReference type="SUPFAM" id="SSF51735">
    <property type="entry name" value="NAD(P)-binding Rossmann-fold domains"/>
    <property type="match status" value="1"/>
</dbReference>
<dbReference type="RefSeq" id="WP_104977886.1">
    <property type="nucleotide sequence ID" value="NZ_CP012673.1"/>
</dbReference>
<dbReference type="InterPro" id="IPR051164">
    <property type="entry name" value="NmrA-like_oxidored"/>
</dbReference>
<dbReference type="OrthoDB" id="9794300at2"/>
<evidence type="ECO:0000259" key="3">
    <source>
        <dbReference type="Pfam" id="PF05368"/>
    </source>
</evidence>
<reference evidence="4 5" key="1">
    <citation type="submission" date="2015-09" db="EMBL/GenBank/DDBJ databases">
        <title>Sorangium comparison.</title>
        <authorList>
            <person name="Zaburannyi N."/>
            <person name="Bunk B."/>
            <person name="Overmann J."/>
            <person name="Mueller R."/>
        </authorList>
    </citation>
    <scope>NUCLEOTIDE SEQUENCE [LARGE SCALE GENOMIC DNA]</scope>
    <source>
        <strain evidence="4 5">So ce26</strain>
    </source>
</reference>
<dbReference type="Proteomes" id="UP000238348">
    <property type="component" value="Chromosome"/>
</dbReference>
<feature type="domain" description="NmrA-like" evidence="3">
    <location>
        <begin position="8"/>
        <end position="268"/>
    </location>
</feature>
<dbReference type="CDD" id="cd05251">
    <property type="entry name" value="NmrA_like_SDR_a"/>
    <property type="match status" value="1"/>
</dbReference>